<dbReference type="EMBL" id="CATKSH010000017">
    <property type="protein sequence ID" value="CAI9121551.1"/>
    <property type="molecule type" value="Genomic_DNA"/>
</dbReference>
<feature type="compositionally biased region" description="Basic and acidic residues" evidence="1">
    <location>
        <begin position="995"/>
        <end position="1006"/>
    </location>
</feature>
<dbReference type="GO" id="GO:0000224">
    <property type="term" value="F:peptide-N4-(N-acetyl-beta-glucosaminyl)asparagine amidase activity"/>
    <property type="evidence" value="ECO:0007669"/>
    <property type="project" value="TreeGrafter"/>
</dbReference>
<dbReference type="Gene3D" id="2.60.120.260">
    <property type="entry name" value="Galactose-binding domain-like"/>
    <property type="match status" value="1"/>
</dbReference>
<dbReference type="InterPro" id="IPR014718">
    <property type="entry name" value="GH-type_carb-bd"/>
</dbReference>
<dbReference type="PANTHER" id="PTHR12143:SF43">
    <property type="entry name" value="PUTATIVE-RELATED"/>
    <property type="match status" value="1"/>
</dbReference>
<dbReference type="SUPFAM" id="SSF48208">
    <property type="entry name" value="Six-hairpin glycosidases"/>
    <property type="match status" value="1"/>
</dbReference>
<dbReference type="FunFam" id="1.20.1050.60:FF:000001">
    <property type="entry name" value="Putative alpha-1,2-mannosidase"/>
    <property type="match status" value="1"/>
</dbReference>
<dbReference type="InterPro" id="IPR012939">
    <property type="entry name" value="Glyco_hydro_92"/>
</dbReference>
<feature type="domain" description="Glycosyl hydrolase family 92 N-terminal" evidence="4">
    <location>
        <begin position="229"/>
        <end position="453"/>
    </location>
</feature>
<feature type="compositionally biased region" description="Polar residues" evidence="1">
    <location>
        <begin position="235"/>
        <end position="245"/>
    </location>
</feature>
<feature type="region of interest" description="Disordered" evidence="1">
    <location>
        <begin position="224"/>
        <end position="245"/>
    </location>
</feature>
<organism evidence="5 6">
    <name type="scientific">Brytella acorum</name>
    <dbReference type="NCBI Taxonomy" id="2959299"/>
    <lineage>
        <taxon>Bacteria</taxon>
        <taxon>Pseudomonadati</taxon>
        <taxon>Pseudomonadota</taxon>
        <taxon>Alphaproteobacteria</taxon>
        <taxon>Acetobacterales</taxon>
        <taxon>Acetobacteraceae</taxon>
        <taxon>Brytella</taxon>
    </lineage>
</organism>
<dbReference type="InterPro" id="IPR041371">
    <property type="entry name" value="GH92_N"/>
</dbReference>
<evidence type="ECO:0000256" key="1">
    <source>
        <dbReference type="SAM" id="MobiDB-lite"/>
    </source>
</evidence>
<dbReference type="NCBIfam" id="TIGR01180">
    <property type="entry name" value="aman2_put"/>
    <property type="match status" value="1"/>
</dbReference>
<feature type="chain" id="PRO_5041233014" evidence="2">
    <location>
        <begin position="24"/>
        <end position="1121"/>
    </location>
</feature>
<feature type="signal peptide" evidence="2">
    <location>
        <begin position="1"/>
        <end position="23"/>
    </location>
</feature>
<dbReference type="Gene3D" id="3.30.2080.10">
    <property type="entry name" value="GH92 mannosidase domain"/>
    <property type="match status" value="1"/>
</dbReference>
<keyword evidence="6" id="KW-1185">Reference proteome</keyword>
<protein>
    <submittedName>
        <fullName evidence="5">GH92 family glycosyl hydrolase</fullName>
    </submittedName>
</protein>
<dbReference type="AlphaFoldDB" id="A0AA35UY14"/>
<evidence type="ECO:0000313" key="5">
    <source>
        <dbReference type="EMBL" id="CAI9121551.1"/>
    </source>
</evidence>
<keyword evidence="2" id="KW-0732">Signal</keyword>
<dbReference type="Proteomes" id="UP001176960">
    <property type="component" value="Unassembled WGS sequence"/>
</dbReference>
<dbReference type="InterPro" id="IPR005887">
    <property type="entry name" value="GH92_a_mannosidase_put"/>
</dbReference>
<sequence length="1121" mass="122025">MKRHHWAGSAAMLALCASGLSNPARGDAASRFASAPDMIDTVSPQKGPGWALSIVGGPTKEEVLTARPDVGLTRLHVLRLDVSGRKARAVIMRPAPDARPVVQHDTLLSYMVFPVADPQSLVNPATFSAIDVVFTDGSRASMPRASMQGATDRTGSALTPSGQGLGRALYPNQWNRVDVPLGAVAQGKRIAALELVSAAPSRTTPYHLYLDGITLGTEENVDGVSPADLVDTRRGTNANGRYSRGNNFPATAMPHGFNFWTPVTRGDSNWLYQYQERNGADNRPRLEALSLSHEPSPWMGDRQTFQLMPVPGGAPPSADRTARSASFDHAHETALPYRYAVSLDNGIVAEMAPTDHAAIFRFTYPGDTGQIAFDNINDHGSLRLASDGLSADGYTDVASSLSTGSTRMFVHLEFDRPAKAQGRMTGQKRDDVQGWAAFDTSAGKIVTVRIATSLISLKQARRNLALEIPTGTSLEAVADAAKAAWNQRLDVIAIPGAPADEQRILYGNLYRLHLYPNEAHENIGTADEPRIVHASPVIKADDAGTDRRTGAPIRDGALYVNNGFWDTYRTAWPAYALLAPDEAGKMIDGFVQQYREGGWIARWSSPGYADLMTGTSADVAFADAWRKGIGGFDAPSFYRAALKDATVVPDDPGVGRKGLARSAFKGFTDTDTDEALSWSNAATLNDFAIGEMASDLAKATSSNARDKANLEAEAWYLHNRALNYVQLFDPDVGFFVGRKPDGSWRVAKDAFDPLAWGGDYTETNAWTMAFDPVQDGQGLANLYGGRDGLARKLDTYFATPGVYHVGAYGGVIHEMREMHDIRMGQYSHSNQPSHHILYTYDVAGQPWKAQDRIRDAMNRLYRGTAIGQGYPGDEDNGEMSAWWVFSAAGFYPLRMGTPTYAIGVPRFEIMRMKVGHGHILTIRAPGISDRNRYIQSVTLNGHPLTRWWLSHAEITAGGELAFTMGAHPSRWGTGPDAALPSLTQGTNAPDPATDLADRPEARREGPAEAFDNDSMTKASVPETGLTVSLPTPSTALAYTITSSDNPDKAPKAWELLASDDARSWQVIDRRQQEVFPWKRQTRPFLVPDATKHRYYRWVVSESHSAEIGEFELLGPGETAAR</sequence>
<dbReference type="FunFam" id="3.30.2080.10:FF:000001">
    <property type="entry name" value="Alpha-1,2-mannosidase subfamily"/>
    <property type="match status" value="1"/>
</dbReference>
<evidence type="ECO:0000259" key="4">
    <source>
        <dbReference type="Pfam" id="PF17678"/>
    </source>
</evidence>
<evidence type="ECO:0000256" key="2">
    <source>
        <dbReference type="SAM" id="SignalP"/>
    </source>
</evidence>
<comment type="caution">
    <text evidence="5">The sequence shown here is derived from an EMBL/GenBank/DDBJ whole genome shotgun (WGS) entry which is preliminary data.</text>
</comment>
<dbReference type="GO" id="GO:0005975">
    <property type="term" value="P:carbohydrate metabolic process"/>
    <property type="evidence" value="ECO:0007669"/>
    <property type="project" value="InterPro"/>
</dbReference>
<reference evidence="5" key="1">
    <citation type="submission" date="2023-03" db="EMBL/GenBank/DDBJ databases">
        <authorList>
            <person name="Cleenwerck I."/>
        </authorList>
    </citation>
    <scope>NUCLEOTIDE SEQUENCE</scope>
    <source>
        <strain evidence="5">LMG 32879</strain>
    </source>
</reference>
<dbReference type="Gene3D" id="1.20.1610.10">
    <property type="entry name" value="alpha-1,2-mannosidases domains"/>
    <property type="match status" value="1"/>
</dbReference>
<dbReference type="RefSeq" id="WP_289842484.1">
    <property type="nucleotide sequence ID" value="NZ_CATKSH010000017.1"/>
</dbReference>
<dbReference type="GO" id="GO:0030246">
    <property type="term" value="F:carbohydrate binding"/>
    <property type="evidence" value="ECO:0007669"/>
    <property type="project" value="InterPro"/>
</dbReference>
<dbReference type="InterPro" id="IPR050883">
    <property type="entry name" value="PNGase"/>
</dbReference>
<accession>A0AA35UY14</accession>
<gene>
    <name evidence="5" type="ORF">LMG32879_002398</name>
</gene>
<keyword evidence="5" id="KW-0378">Hydrolase</keyword>
<name>A0AA35UY14_9PROT</name>
<evidence type="ECO:0000313" key="6">
    <source>
        <dbReference type="Proteomes" id="UP001176960"/>
    </source>
</evidence>
<dbReference type="InterPro" id="IPR008928">
    <property type="entry name" value="6-hairpin_glycosidase_sf"/>
</dbReference>
<dbReference type="Gene3D" id="1.20.1050.60">
    <property type="entry name" value="alpha-1,2-mannosidase"/>
    <property type="match status" value="1"/>
</dbReference>
<proteinExistence type="predicted"/>
<feature type="region of interest" description="Disordered" evidence="1">
    <location>
        <begin position="973"/>
        <end position="1028"/>
    </location>
</feature>
<evidence type="ECO:0000259" key="3">
    <source>
        <dbReference type="Pfam" id="PF07971"/>
    </source>
</evidence>
<feature type="domain" description="Glycosyl hydrolase family 92" evidence="3">
    <location>
        <begin position="459"/>
        <end position="965"/>
    </location>
</feature>
<dbReference type="GO" id="GO:0006516">
    <property type="term" value="P:glycoprotein catabolic process"/>
    <property type="evidence" value="ECO:0007669"/>
    <property type="project" value="TreeGrafter"/>
</dbReference>
<dbReference type="GO" id="GO:0005829">
    <property type="term" value="C:cytosol"/>
    <property type="evidence" value="ECO:0007669"/>
    <property type="project" value="TreeGrafter"/>
</dbReference>
<dbReference type="Pfam" id="PF07971">
    <property type="entry name" value="Glyco_hydro_92"/>
    <property type="match status" value="1"/>
</dbReference>
<dbReference type="Gene3D" id="2.70.98.10">
    <property type="match status" value="1"/>
</dbReference>
<dbReference type="Pfam" id="PF17678">
    <property type="entry name" value="Glyco_hydro_92N"/>
    <property type="match status" value="1"/>
</dbReference>
<dbReference type="PANTHER" id="PTHR12143">
    <property type="entry name" value="PEPTIDE N-GLYCANASE PNGASE -RELATED"/>
    <property type="match status" value="1"/>
</dbReference>